<feature type="compositionally biased region" description="Polar residues" evidence="1">
    <location>
        <begin position="679"/>
        <end position="695"/>
    </location>
</feature>
<feature type="compositionally biased region" description="Polar residues" evidence="1">
    <location>
        <begin position="638"/>
        <end position="664"/>
    </location>
</feature>
<dbReference type="OrthoDB" id="630188at2759"/>
<sequence length="695" mass="76332">MQAQRLIPEQRLEGISQLAPSLPPARPQPQAKKPAAEKSEWFAPLSSRDTPSRTLCKSNSPTSSKLLTPSASTTASSATLGLPAIQSPTIQLNSQEFRRTRIFVISDTHNLPFPPPKGHVDLVVCLGDHTERSTKQEFETFIQEVLQIDADHIFVIFGNHEYSTDPLLPRAKYPNFPAARLQSWEEHLTRDHALQLCRTCGIIYLDEGQEVFHLNNGTTVKIYASSYTPKRKKSAYSGYRYKRKDQDSQSGHEFKMDPDVDLVFTHGPPEGILDDYGTSTSLRGCQDLLEAVASSRPRLHCFGHNHAAWGATLVDWENGTGEKSLLEDAIARQDEPTLELTKATKVELVNHKDLASLRNKDADSLDPTGCCRLSHCSDDQLPVAKGSTTLFVNAAYEGVDSNNEGIQETHMPVIVELDLPLTIKSTGSGEVVQAIMKQSPTSHSTLVSRRAFLSGQPGSWTPPHKRQNVTDQKPPTTQAAKASEAPHGGSQKPIEVSLPATDESRSKNVFDGSEENSTSQVQHDRGRPESTTSRHGLFESSRTPIEVGVSLQQRRSAWGVRDTAEHIYRPVNGSHTKKSGDNGQKKSGSPTSTSTTSPRRGSKSHSPSSFTGRQANVSRAKSAGPSPKSEQRIEVQPNAESTNQSGWRNRTTSDHGQTTNGNSSSERRRKTGNRGVYGFSNSNQQSNRNTEGPWK</sequence>
<dbReference type="GO" id="GO:0016787">
    <property type="term" value="F:hydrolase activity"/>
    <property type="evidence" value="ECO:0007669"/>
    <property type="project" value="InterPro"/>
</dbReference>
<evidence type="ECO:0000313" key="4">
    <source>
        <dbReference type="Proteomes" id="UP001140453"/>
    </source>
</evidence>
<dbReference type="Pfam" id="PF00149">
    <property type="entry name" value="Metallophos"/>
    <property type="match status" value="1"/>
</dbReference>
<dbReference type="Gene3D" id="3.60.21.10">
    <property type="match status" value="1"/>
</dbReference>
<dbReference type="InterPro" id="IPR029052">
    <property type="entry name" value="Metallo-depent_PP-like"/>
</dbReference>
<evidence type="ECO:0000259" key="2">
    <source>
        <dbReference type="Pfam" id="PF00149"/>
    </source>
</evidence>
<feature type="compositionally biased region" description="Polar residues" evidence="1">
    <location>
        <begin position="47"/>
        <end position="57"/>
    </location>
</feature>
<feature type="region of interest" description="Disordered" evidence="1">
    <location>
        <begin position="453"/>
        <end position="695"/>
    </location>
</feature>
<feature type="region of interest" description="Disordered" evidence="1">
    <location>
        <begin position="1"/>
        <end position="70"/>
    </location>
</feature>
<organism evidence="3 4">
    <name type="scientific">Gnomoniopsis smithogilvyi</name>
    <dbReference type="NCBI Taxonomy" id="1191159"/>
    <lineage>
        <taxon>Eukaryota</taxon>
        <taxon>Fungi</taxon>
        <taxon>Dikarya</taxon>
        <taxon>Ascomycota</taxon>
        <taxon>Pezizomycotina</taxon>
        <taxon>Sordariomycetes</taxon>
        <taxon>Sordariomycetidae</taxon>
        <taxon>Diaporthales</taxon>
        <taxon>Gnomoniaceae</taxon>
        <taxon>Gnomoniopsis</taxon>
    </lineage>
</organism>
<dbReference type="InterPro" id="IPR004843">
    <property type="entry name" value="Calcineurin-like_PHP"/>
</dbReference>
<feature type="compositionally biased region" description="Low complexity" evidence="1">
    <location>
        <begin position="58"/>
        <end position="70"/>
    </location>
</feature>
<proteinExistence type="predicted"/>
<gene>
    <name evidence="3" type="ORF">N0V93_000750</name>
</gene>
<feature type="domain" description="Calcineurin-like phosphoesterase" evidence="2">
    <location>
        <begin position="102"/>
        <end position="307"/>
    </location>
</feature>
<dbReference type="InterPro" id="IPR051693">
    <property type="entry name" value="UPF0046_metallophosphoest"/>
</dbReference>
<dbReference type="EMBL" id="JAPEVB010000001">
    <property type="protein sequence ID" value="KAJ4396530.1"/>
    <property type="molecule type" value="Genomic_DNA"/>
</dbReference>
<evidence type="ECO:0000313" key="3">
    <source>
        <dbReference type="EMBL" id="KAJ4396530.1"/>
    </source>
</evidence>
<accession>A0A9W9D205</accession>
<dbReference type="PANTHER" id="PTHR12905:SF0">
    <property type="entry name" value="CALCINEURIN-LIKE PHOSPHOESTERASE DOMAIN-CONTAINING PROTEIN"/>
    <property type="match status" value="1"/>
</dbReference>
<evidence type="ECO:0000256" key="1">
    <source>
        <dbReference type="SAM" id="MobiDB-lite"/>
    </source>
</evidence>
<dbReference type="AlphaFoldDB" id="A0A9W9D205"/>
<reference evidence="3" key="1">
    <citation type="submission" date="2022-10" db="EMBL/GenBank/DDBJ databases">
        <title>Tapping the CABI collections for fungal endophytes: first genome assemblies for Collariella, Neodidymelliopsis, Ascochyta clinopodiicola, Didymella pomorum, Didymosphaeria variabile, Neocosmospora piperis and Neocucurbitaria cava.</title>
        <authorList>
            <person name="Hill R."/>
        </authorList>
    </citation>
    <scope>NUCLEOTIDE SEQUENCE</scope>
    <source>
        <strain evidence="3">IMI 355082</strain>
    </source>
</reference>
<dbReference type="SUPFAM" id="SSF56300">
    <property type="entry name" value="Metallo-dependent phosphatases"/>
    <property type="match status" value="1"/>
</dbReference>
<feature type="compositionally biased region" description="Polar residues" evidence="1">
    <location>
        <begin position="469"/>
        <end position="480"/>
    </location>
</feature>
<keyword evidence="4" id="KW-1185">Reference proteome</keyword>
<comment type="caution">
    <text evidence="3">The sequence shown here is derived from an EMBL/GenBank/DDBJ whole genome shotgun (WGS) entry which is preliminary data.</text>
</comment>
<dbReference type="Proteomes" id="UP001140453">
    <property type="component" value="Unassembled WGS sequence"/>
</dbReference>
<protein>
    <recommendedName>
        <fullName evidence="2">Calcineurin-like phosphoesterase domain-containing protein</fullName>
    </recommendedName>
</protein>
<name>A0A9W9D205_9PEZI</name>
<dbReference type="PANTHER" id="PTHR12905">
    <property type="entry name" value="METALLOPHOSPHOESTERASE"/>
    <property type="match status" value="1"/>
</dbReference>
<feature type="compositionally biased region" description="Polar residues" evidence="1">
    <location>
        <begin position="605"/>
        <end position="619"/>
    </location>
</feature>
<feature type="compositionally biased region" description="Low complexity" evidence="1">
    <location>
        <begin position="586"/>
        <end position="599"/>
    </location>
</feature>